<keyword evidence="2" id="KW-1185">Reference proteome</keyword>
<comment type="caution">
    <text evidence="1">The sequence shown here is derived from an EMBL/GenBank/DDBJ whole genome shotgun (WGS) entry which is preliminary data.</text>
</comment>
<dbReference type="AlphaFoldDB" id="A0AAD4YJC2"/>
<gene>
    <name evidence="1" type="ORF">MG293_001731</name>
</gene>
<protein>
    <submittedName>
        <fullName evidence="1">Uncharacterized protein</fullName>
    </submittedName>
</protein>
<organism evidence="1 2">
    <name type="scientific">Ovis ammon polii</name>
    <dbReference type="NCBI Taxonomy" id="230172"/>
    <lineage>
        <taxon>Eukaryota</taxon>
        <taxon>Metazoa</taxon>
        <taxon>Chordata</taxon>
        <taxon>Craniata</taxon>
        <taxon>Vertebrata</taxon>
        <taxon>Euteleostomi</taxon>
        <taxon>Mammalia</taxon>
        <taxon>Eutheria</taxon>
        <taxon>Laurasiatheria</taxon>
        <taxon>Artiodactyla</taxon>
        <taxon>Ruminantia</taxon>
        <taxon>Pecora</taxon>
        <taxon>Bovidae</taxon>
        <taxon>Caprinae</taxon>
        <taxon>Ovis</taxon>
    </lineage>
</organism>
<evidence type="ECO:0000313" key="1">
    <source>
        <dbReference type="EMBL" id="KAI4549401.1"/>
    </source>
</evidence>
<proteinExistence type="predicted"/>
<accession>A0AAD4YJC2</accession>
<name>A0AAD4YJC2_OVIAM</name>
<sequence length="105" mass="12313">MTTHSSILTWKISWTEEPGRLQCMGSRRVTTECTNTHTQANKNTCLKERKQSIIVNVEKYVTDGQVSGYFYRKEDSVHFILCWPDTQNILVVNFIIKRENDLYHS</sequence>
<dbReference type="Proteomes" id="UP001214576">
    <property type="component" value="Unassembled WGS sequence"/>
</dbReference>
<reference evidence="1" key="1">
    <citation type="submission" date="2022-03" db="EMBL/GenBank/DDBJ databases">
        <title>Genomic analyses of argali, domestic sheep and their hybrids provide insights into chromosomal evolution, heterosis and genetic basis of agronomic traits.</title>
        <authorList>
            <person name="Li M."/>
        </authorList>
    </citation>
    <scope>NUCLEOTIDE SEQUENCE</scope>
    <source>
        <strain evidence="1">CAU-MHL-2022a</strain>
        <tissue evidence="1">Skin</tissue>
    </source>
</reference>
<dbReference type="EMBL" id="JAKZEL010000001">
    <property type="protein sequence ID" value="KAI4549401.1"/>
    <property type="molecule type" value="Genomic_DNA"/>
</dbReference>
<evidence type="ECO:0000313" key="2">
    <source>
        <dbReference type="Proteomes" id="UP001214576"/>
    </source>
</evidence>